<gene>
    <name evidence="2" type="ORF">N5P18_10335</name>
</gene>
<feature type="domain" description="VOC" evidence="1">
    <location>
        <begin position="5"/>
        <end position="120"/>
    </location>
</feature>
<accession>A0ABZ2FD29</accession>
<dbReference type="InterPro" id="IPR029068">
    <property type="entry name" value="Glyas_Bleomycin-R_OHBP_Dase"/>
</dbReference>
<dbReference type="InterPro" id="IPR004360">
    <property type="entry name" value="Glyas_Fos-R_dOase_dom"/>
</dbReference>
<dbReference type="EMBL" id="CP104874">
    <property type="protein sequence ID" value="WWF04097.1"/>
    <property type="molecule type" value="Genomic_DNA"/>
</dbReference>
<evidence type="ECO:0000259" key="1">
    <source>
        <dbReference type="PROSITE" id="PS51819"/>
    </source>
</evidence>
<reference evidence="2 3" key="1">
    <citation type="submission" date="2022-09" db="EMBL/GenBank/DDBJ databases">
        <title>Complete genome sequence of Janibacter terrae strain COS04-44, PCL-degrading bacteria isolated from oil spilled coast.</title>
        <authorList>
            <person name="Park H."/>
            <person name="Kim J.Y."/>
            <person name="An S.H."/>
            <person name="Lee C.M."/>
            <person name="Weon H.-Y."/>
        </authorList>
    </citation>
    <scope>NUCLEOTIDE SEQUENCE [LARGE SCALE GENOMIC DNA]</scope>
    <source>
        <strain evidence="2 3">COS04-44</strain>
    </source>
</reference>
<dbReference type="RefSeq" id="WP_338537604.1">
    <property type="nucleotide sequence ID" value="NZ_CP104874.1"/>
</dbReference>
<dbReference type="InterPro" id="IPR037523">
    <property type="entry name" value="VOC_core"/>
</dbReference>
<protein>
    <recommendedName>
        <fullName evidence="1">VOC domain-containing protein</fullName>
    </recommendedName>
</protein>
<dbReference type="SUPFAM" id="SSF54593">
    <property type="entry name" value="Glyoxalase/Bleomycin resistance protein/Dihydroxybiphenyl dioxygenase"/>
    <property type="match status" value="2"/>
</dbReference>
<name>A0ABZ2FD29_9MICO</name>
<dbReference type="PROSITE" id="PS51819">
    <property type="entry name" value="VOC"/>
    <property type="match status" value="2"/>
</dbReference>
<dbReference type="Pfam" id="PF00903">
    <property type="entry name" value="Glyoxalase"/>
    <property type="match status" value="2"/>
</dbReference>
<dbReference type="Gene3D" id="3.10.180.10">
    <property type="entry name" value="2,3-Dihydroxybiphenyl 1,2-Dioxygenase, domain 1"/>
    <property type="match status" value="2"/>
</dbReference>
<feature type="domain" description="VOC" evidence="1">
    <location>
        <begin position="131"/>
        <end position="261"/>
    </location>
</feature>
<organism evidence="2 3">
    <name type="scientific">Janibacter terrae</name>
    <dbReference type="NCBI Taxonomy" id="103817"/>
    <lineage>
        <taxon>Bacteria</taxon>
        <taxon>Bacillati</taxon>
        <taxon>Actinomycetota</taxon>
        <taxon>Actinomycetes</taxon>
        <taxon>Micrococcales</taxon>
        <taxon>Intrasporangiaceae</taxon>
        <taxon>Janibacter</taxon>
    </lineage>
</organism>
<dbReference type="Proteomes" id="UP001381003">
    <property type="component" value="Chromosome"/>
</dbReference>
<evidence type="ECO:0000313" key="2">
    <source>
        <dbReference type="EMBL" id="WWF04097.1"/>
    </source>
</evidence>
<sequence length="278" mass="30789">MKVHGLAWLGSSSPALEEMTAFIRDGLGLEVQQEQDDARVFGFPDGSAFEIFKPSDDAHDFFEHPVAGFLVDDVAEVRAHLESRGVEFVGEIHEGVEDSWSPRWTHFRGPDGYLYGLVTSWPQQRVSRDRGFDELRFCLRVDDFDTALAQYRDGLGMQVVDEWTHPDGQRGALFGVVPAALEIFDGPQADLVDTVEAGEPLGRDHGLRVEVADLPALERLAAVLEAAGATRHPAGIVETPWEQTCLRLDLPDGEQMTISILPAQERADRAVARARINF</sequence>
<evidence type="ECO:0000313" key="3">
    <source>
        <dbReference type="Proteomes" id="UP001381003"/>
    </source>
</evidence>
<keyword evidence="3" id="KW-1185">Reference proteome</keyword>
<proteinExistence type="predicted"/>